<dbReference type="EMBL" id="CP001661">
    <property type="protein sequence ID" value="ACT17949.1"/>
    <property type="molecule type" value="Genomic_DNA"/>
</dbReference>
<feature type="transmembrane region" description="Helical" evidence="8">
    <location>
        <begin position="7"/>
        <end position="24"/>
    </location>
</feature>
<feature type="transmembrane region" description="Helical" evidence="8">
    <location>
        <begin position="300"/>
        <end position="320"/>
    </location>
</feature>
<evidence type="ECO:0000256" key="1">
    <source>
        <dbReference type="ARBA" id="ARBA00004651"/>
    </source>
</evidence>
<dbReference type="Pfam" id="PF03062">
    <property type="entry name" value="MBOAT"/>
    <property type="match status" value="1"/>
</dbReference>
<gene>
    <name evidence="9" type="ordered locus">GM21_1896</name>
</gene>
<feature type="transmembrane region" description="Helical" evidence="8">
    <location>
        <begin position="115"/>
        <end position="136"/>
    </location>
</feature>
<dbReference type="GO" id="GO:0005886">
    <property type="term" value="C:plasma membrane"/>
    <property type="evidence" value="ECO:0007669"/>
    <property type="project" value="UniProtKB-SubCell"/>
</dbReference>
<evidence type="ECO:0000313" key="9">
    <source>
        <dbReference type="EMBL" id="ACT17949.1"/>
    </source>
</evidence>
<dbReference type="OrthoDB" id="139172at2"/>
<dbReference type="PIRSF" id="PIRSF500217">
    <property type="entry name" value="AlgI"/>
    <property type="match status" value="1"/>
</dbReference>
<proteinExistence type="inferred from homology"/>
<evidence type="ECO:0000256" key="7">
    <source>
        <dbReference type="PIRNR" id="PIRNR016636"/>
    </source>
</evidence>
<dbReference type="GO" id="GO:0042121">
    <property type="term" value="P:alginic acid biosynthetic process"/>
    <property type="evidence" value="ECO:0007669"/>
    <property type="project" value="InterPro"/>
</dbReference>
<comment type="subcellular location">
    <subcellularLocation>
        <location evidence="1">Cell membrane</location>
        <topology evidence="1">Multi-pass membrane protein</topology>
    </subcellularLocation>
</comment>
<evidence type="ECO:0000256" key="4">
    <source>
        <dbReference type="ARBA" id="ARBA00022692"/>
    </source>
</evidence>
<sequence>MSFNSCEFFLFLSIVYLIFFFTADRWRWLVLLGASYFFYGYLKPYLLAVLLCVTALSYLFALRIKGCADERSRRRWFWSGTICCVGVLSLFKFLPFLESQANSLFDLHSNISSRVVLIGVSYFIFQSISYLTDVYLEIEEPETHFGIYSLYMAFFPKLLQGPIERGGDLLPQLAKPYRFDYALLRSGLLLFGYGLFKKVVIADRLAIYADQVYNNVPDHSGFSLLLGTYAYSLQIFFDFSGYTDMARGTGRLFGVSLTENFNKPYLATSIADFWRRWHISFSRWILDYIFKPLQMQWRNAGQAGTAAALLVAFFVSGLWHGSASGFLAWGGLHGIYLAVSTYYRPYQKRLYRWLGVEKSPYLKWWQAFVTFHLVTFAWIFFRAKSVAEAWEIIRKMVQSTNGMEKLVVLDKNTFLILAYLAALALITVRPQARERFVSLFNGSCRWVFYYLFVMLILTFGVFGHEAFLYGRF</sequence>
<dbReference type="PANTHER" id="PTHR13285">
    <property type="entry name" value="ACYLTRANSFERASE"/>
    <property type="match status" value="1"/>
</dbReference>
<keyword evidence="6 7" id="KW-0472">Membrane</keyword>
<dbReference type="PIRSF" id="PIRSF016636">
    <property type="entry name" value="AlgI_DltB"/>
    <property type="match status" value="1"/>
</dbReference>
<dbReference type="HOGENOM" id="CLU_025255_0_1_7"/>
<dbReference type="InterPro" id="IPR028362">
    <property type="entry name" value="AlgI"/>
</dbReference>
<dbReference type="KEGG" id="gem:GM21_1896"/>
<dbReference type="GO" id="GO:0016746">
    <property type="term" value="F:acyltransferase activity"/>
    <property type="evidence" value="ECO:0007669"/>
    <property type="project" value="UniProtKB-KW"/>
</dbReference>
<feature type="transmembrane region" description="Helical" evidence="8">
    <location>
        <begin position="412"/>
        <end position="428"/>
    </location>
</feature>
<feature type="transmembrane region" description="Helical" evidence="8">
    <location>
        <begin position="326"/>
        <end position="343"/>
    </location>
</feature>
<name>C6E783_GEOSM</name>
<dbReference type="AlphaFoldDB" id="C6E783"/>
<dbReference type="InterPro" id="IPR024194">
    <property type="entry name" value="Ac/AlaTfrase_AlgI/DltB"/>
</dbReference>
<evidence type="ECO:0000256" key="6">
    <source>
        <dbReference type="ARBA" id="ARBA00023136"/>
    </source>
</evidence>
<organism evidence="9">
    <name type="scientific">Geobacter sp. (strain M21)</name>
    <dbReference type="NCBI Taxonomy" id="443144"/>
    <lineage>
        <taxon>Bacteria</taxon>
        <taxon>Pseudomonadati</taxon>
        <taxon>Thermodesulfobacteriota</taxon>
        <taxon>Desulfuromonadia</taxon>
        <taxon>Geobacterales</taxon>
        <taxon>Geobacteraceae</taxon>
        <taxon>Geobacter</taxon>
    </lineage>
</organism>
<dbReference type="STRING" id="443144.GM21_1896"/>
<dbReference type="InterPro" id="IPR051085">
    <property type="entry name" value="MB_O-acyltransferase"/>
</dbReference>
<keyword evidence="4 8" id="KW-0812">Transmembrane</keyword>
<comment type="similarity">
    <text evidence="2 7">Belongs to the membrane-bound acyltransferase family.</text>
</comment>
<dbReference type="eggNOG" id="COG1696">
    <property type="taxonomic scope" value="Bacteria"/>
</dbReference>
<keyword evidence="7" id="KW-0012">Acyltransferase</keyword>
<dbReference type="PANTHER" id="PTHR13285:SF18">
    <property type="entry name" value="PROTEIN-CYSTEINE N-PALMITOYLTRANSFERASE RASP"/>
    <property type="match status" value="1"/>
</dbReference>
<feature type="transmembrane region" description="Helical" evidence="8">
    <location>
        <begin position="76"/>
        <end position="95"/>
    </location>
</feature>
<keyword evidence="5 8" id="KW-1133">Transmembrane helix</keyword>
<keyword evidence="3 7" id="KW-1003">Cell membrane</keyword>
<keyword evidence="7 9" id="KW-0808">Transferase</keyword>
<feature type="transmembrane region" description="Helical" evidence="8">
    <location>
        <begin position="364"/>
        <end position="381"/>
    </location>
</feature>
<reference evidence="9" key="1">
    <citation type="submission" date="2009-07" db="EMBL/GenBank/DDBJ databases">
        <title>Complete sequence of Geobacter sp. M21.</title>
        <authorList>
            <consortium name="US DOE Joint Genome Institute"/>
            <person name="Lucas S."/>
            <person name="Copeland A."/>
            <person name="Lapidus A."/>
            <person name="Glavina del Rio T."/>
            <person name="Dalin E."/>
            <person name="Tice H."/>
            <person name="Bruce D."/>
            <person name="Goodwin L."/>
            <person name="Pitluck S."/>
            <person name="Saunders E."/>
            <person name="Brettin T."/>
            <person name="Detter J.C."/>
            <person name="Han C."/>
            <person name="Larimer F."/>
            <person name="Land M."/>
            <person name="Hauser L."/>
            <person name="Kyrpides N."/>
            <person name="Ovchinnikova G."/>
            <person name="Lovley D."/>
        </authorList>
    </citation>
    <scope>NUCLEOTIDE SEQUENCE [LARGE SCALE GENOMIC DNA]</scope>
    <source>
        <strain evidence="9">M21</strain>
    </source>
</reference>
<evidence type="ECO:0000256" key="3">
    <source>
        <dbReference type="ARBA" id="ARBA00022475"/>
    </source>
</evidence>
<feature type="transmembrane region" description="Helical" evidence="8">
    <location>
        <begin position="448"/>
        <end position="469"/>
    </location>
</feature>
<protein>
    <submittedName>
        <fullName evidence="9">Membrane bound O-acyl transferase MBOAT family protein</fullName>
    </submittedName>
</protein>
<evidence type="ECO:0000256" key="5">
    <source>
        <dbReference type="ARBA" id="ARBA00022989"/>
    </source>
</evidence>
<dbReference type="InterPro" id="IPR004299">
    <property type="entry name" value="MBOAT_fam"/>
</dbReference>
<feature type="transmembrane region" description="Helical" evidence="8">
    <location>
        <begin position="44"/>
        <end position="64"/>
    </location>
</feature>
<evidence type="ECO:0000256" key="2">
    <source>
        <dbReference type="ARBA" id="ARBA00010323"/>
    </source>
</evidence>
<evidence type="ECO:0000256" key="8">
    <source>
        <dbReference type="SAM" id="Phobius"/>
    </source>
</evidence>
<accession>C6E783</accession>